<proteinExistence type="predicted"/>
<evidence type="ECO:0000313" key="2">
    <source>
        <dbReference type="EMBL" id="CCK75983.1"/>
    </source>
</evidence>
<accession>R4YRX5</accession>
<evidence type="ECO:0000313" key="3">
    <source>
        <dbReference type="Proteomes" id="UP000032749"/>
    </source>
</evidence>
<evidence type="ECO:0000256" key="1">
    <source>
        <dbReference type="SAM" id="MobiDB-lite"/>
    </source>
</evidence>
<protein>
    <submittedName>
        <fullName evidence="2">Uncharacterized protein</fullName>
    </submittedName>
</protein>
<reference evidence="2 3" key="1">
    <citation type="journal article" date="2013" name="Nat. Commun.">
        <title>Genome sequence and functional genomic analysis of the oil-degrading bacterium Oleispira antarctica.</title>
        <authorList>
            <person name="Kube M."/>
            <person name="Chernikova T.N."/>
            <person name="Al-Ramahi Y."/>
            <person name="Beloqui A."/>
            <person name="Lopez-Cortez N."/>
            <person name="Guazzaroni M.E."/>
            <person name="Heipieper H.J."/>
            <person name="Klages S."/>
            <person name="Kotsyurbenko O.R."/>
            <person name="Langer I."/>
            <person name="Nechitaylo T.Y."/>
            <person name="Lunsdorf H."/>
            <person name="Fernandez M."/>
            <person name="Juarez S."/>
            <person name="Ciordia S."/>
            <person name="Singer A."/>
            <person name="Kagan O."/>
            <person name="Egorova O."/>
            <person name="Petit P.A."/>
            <person name="Stogios P."/>
            <person name="Kim Y."/>
            <person name="Tchigvintsev A."/>
            <person name="Flick R."/>
            <person name="Denaro R."/>
            <person name="Genovese M."/>
            <person name="Albar J.P."/>
            <person name="Reva O.N."/>
            <person name="Martinez-Gomariz M."/>
            <person name="Tran H."/>
            <person name="Ferrer M."/>
            <person name="Savchenko A."/>
            <person name="Yakunin A.F."/>
            <person name="Yakimov M.M."/>
            <person name="Golyshina O.V."/>
            <person name="Reinhardt R."/>
            <person name="Golyshin P.N."/>
        </authorList>
    </citation>
    <scope>NUCLEOTIDE SEQUENCE [LARGE SCALE GENOMIC DNA]</scope>
</reference>
<dbReference type="STRING" id="698738.OLEAN_C18070"/>
<feature type="compositionally biased region" description="Basic and acidic residues" evidence="1">
    <location>
        <begin position="97"/>
        <end position="117"/>
    </location>
</feature>
<dbReference type="Proteomes" id="UP000032749">
    <property type="component" value="Chromosome"/>
</dbReference>
<feature type="region of interest" description="Disordered" evidence="1">
    <location>
        <begin position="1"/>
        <end position="46"/>
    </location>
</feature>
<feature type="region of interest" description="Disordered" evidence="1">
    <location>
        <begin position="87"/>
        <end position="131"/>
    </location>
</feature>
<dbReference type="KEGG" id="oai:OLEAN_C18070"/>
<name>R4YRX5_OLEAN</name>
<dbReference type="OrthoDB" id="6121118at2"/>
<keyword evidence="3" id="KW-1185">Reference proteome</keyword>
<dbReference type="HOGENOM" id="CLU_2002809_0_0_6"/>
<feature type="compositionally biased region" description="Basic residues" evidence="1">
    <location>
        <begin position="1"/>
        <end position="15"/>
    </location>
</feature>
<gene>
    <name evidence="2" type="ORF">OLEAN_C18070</name>
</gene>
<organism evidence="2 3">
    <name type="scientific">Oleispira antarctica RB-8</name>
    <dbReference type="NCBI Taxonomy" id="698738"/>
    <lineage>
        <taxon>Bacteria</taxon>
        <taxon>Pseudomonadati</taxon>
        <taxon>Pseudomonadota</taxon>
        <taxon>Gammaproteobacteria</taxon>
        <taxon>Oceanospirillales</taxon>
        <taxon>Oceanospirillaceae</taxon>
        <taxon>Oleispira</taxon>
    </lineage>
</organism>
<dbReference type="AlphaFoldDB" id="R4YRX5"/>
<sequence length="131" mass="15023">MTRKKKTRSLKRIHSVKTGTPSKLKRDSTTDRQASLKTKGKPKSVYQKYLDENPDAVEKQQQPISPEQEAAALAVEKAKLEALELLKAKSKKKSKPRKSDREVPAEKEEKDNEREPDLLGQLDNKNFNDFY</sequence>
<dbReference type="EMBL" id="FO203512">
    <property type="protein sequence ID" value="CCK75983.1"/>
    <property type="molecule type" value="Genomic_DNA"/>
</dbReference>